<feature type="compositionally biased region" description="Acidic residues" evidence="1">
    <location>
        <begin position="114"/>
        <end position="125"/>
    </location>
</feature>
<keyword evidence="2" id="KW-0812">Transmembrane</keyword>
<proteinExistence type="predicted"/>
<evidence type="ECO:0000256" key="2">
    <source>
        <dbReference type="SAM" id="Phobius"/>
    </source>
</evidence>
<organism evidence="3 4">
    <name type="scientific">Panagrellus redivivus</name>
    <name type="common">Microworm</name>
    <dbReference type="NCBI Taxonomy" id="6233"/>
    <lineage>
        <taxon>Eukaryota</taxon>
        <taxon>Metazoa</taxon>
        <taxon>Ecdysozoa</taxon>
        <taxon>Nematoda</taxon>
        <taxon>Chromadorea</taxon>
        <taxon>Rhabditida</taxon>
        <taxon>Tylenchina</taxon>
        <taxon>Panagrolaimomorpha</taxon>
        <taxon>Panagrolaimoidea</taxon>
        <taxon>Panagrolaimidae</taxon>
        <taxon>Panagrellus</taxon>
    </lineage>
</organism>
<reference evidence="4" key="2">
    <citation type="submission" date="2020-10" db="UniProtKB">
        <authorList>
            <consortium name="WormBaseParasite"/>
        </authorList>
    </citation>
    <scope>IDENTIFICATION</scope>
</reference>
<feature type="region of interest" description="Disordered" evidence="1">
    <location>
        <begin position="61"/>
        <end position="151"/>
    </location>
</feature>
<reference evidence="3" key="1">
    <citation type="journal article" date="2013" name="Genetics">
        <title>The draft genome and transcriptome of Panagrellus redivivus are shaped by the harsh demands of a free-living lifestyle.</title>
        <authorList>
            <person name="Srinivasan J."/>
            <person name="Dillman A.R."/>
            <person name="Macchietto M.G."/>
            <person name="Heikkinen L."/>
            <person name="Lakso M."/>
            <person name="Fracchia K.M."/>
            <person name="Antoshechkin I."/>
            <person name="Mortazavi A."/>
            <person name="Wong G."/>
            <person name="Sternberg P.W."/>
        </authorList>
    </citation>
    <scope>NUCLEOTIDE SEQUENCE [LARGE SCALE GENOMIC DNA]</scope>
    <source>
        <strain evidence="3">MT8872</strain>
    </source>
</reference>
<feature type="compositionally biased region" description="Basic and acidic residues" evidence="1">
    <location>
        <begin position="140"/>
        <end position="150"/>
    </location>
</feature>
<evidence type="ECO:0000313" key="3">
    <source>
        <dbReference type="Proteomes" id="UP000492821"/>
    </source>
</evidence>
<dbReference type="Proteomes" id="UP000492821">
    <property type="component" value="Unassembled WGS sequence"/>
</dbReference>
<dbReference type="WBParaSite" id="Pan_g5128.t1">
    <property type="protein sequence ID" value="Pan_g5128.t1"/>
    <property type="gene ID" value="Pan_g5128"/>
</dbReference>
<keyword evidence="3" id="KW-1185">Reference proteome</keyword>
<name>A0A7E4W0W7_PANRE</name>
<keyword evidence="2" id="KW-1133">Transmembrane helix</keyword>
<feature type="transmembrane region" description="Helical" evidence="2">
    <location>
        <begin position="6"/>
        <end position="23"/>
    </location>
</feature>
<protein>
    <submittedName>
        <fullName evidence="4">Transmembrane protein</fullName>
    </submittedName>
</protein>
<accession>A0A7E4W0W7</accession>
<feature type="compositionally biased region" description="Basic residues" evidence="1">
    <location>
        <begin position="75"/>
        <end position="109"/>
    </location>
</feature>
<keyword evidence="2" id="KW-0472">Membrane</keyword>
<evidence type="ECO:0000256" key="1">
    <source>
        <dbReference type="SAM" id="MobiDB-lite"/>
    </source>
</evidence>
<evidence type="ECO:0000313" key="4">
    <source>
        <dbReference type="WBParaSite" id="Pan_g5128.t1"/>
    </source>
</evidence>
<sequence length="167" mass="19430">MLFEEANTYAMGILTVAFVYVLYELHKSRRRRGHPGVPYIGPIFDSFQVNVYEEVYDNEVNSVPTGSTNVDNSAKRKKKKKKHKHKHHHHHHHHHRSRSKRSRKSGRSKKKDEDSETSLDEDETQVSEQSDSRIRRKRRVMAESSDKVSRTELIPVARVSTSQSVAK</sequence>
<dbReference type="AlphaFoldDB" id="A0A7E4W0W7"/>